<sequence>MVPGVVSVTALATQASAATTAPEVRMVALPTGSSSGSADSGSSSGSADSGSSSGSSNTNIPGIAATAYKVAAFELSMDQPQCHMPWQLLAGIGRVESHHANNGNVDMFGTTRRAIYGPALDGTLPGNEIDRAASGKYLRAEGPMQFMPATWAHYARPGSNPQNLFDAAYTAGNYLCSGGLNMQDPAQRTRAILRYNHSMDYVNQVNGWARSYQ</sequence>
<evidence type="ECO:0000256" key="1">
    <source>
        <dbReference type="SAM" id="MobiDB-lite"/>
    </source>
</evidence>
<proteinExistence type="predicted"/>
<evidence type="ECO:0000313" key="4">
    <source>
        <dbReference type="Proteomes" id="UP000733379"/>
    </source>
</evidence>
<keyword evidence="4" id="KW-1185">Reference proteome</keyword>
<feature type="chain" id="PRO_5046778892" evidence="2">
    <location>
        <begin position="18"/>
        <end position="213"/>
    </location>
</feature>
<dbReference type="PANTHER" id="PTHR30163:SF8">
    <property type="entry name" value="LYTIC MUREIN TRANSGLYCOSYLASE"/>
    <property type="match status" value="1"/>
</dbReference>
<dbReference type="Proteomes" id="UP000733379">
    <property type="component" value="Unassembled WGS sequence"/>
</dbReference>
<comment type="caution">
    <text evidence="3">The sequence shown here is derived from an EMBL/GenBank/DDBJ whole genome shotgun (WGS) entry which is preliminary data.</text>
</comment>
<name>A0ABS6ATF9_9NOCA</name>
<accession>A0ABS6ATF9</accession>
<dbReference type="PANTHER" id="PTHR30163">
    <property type="entry name" value="MEMBRANE-BOUND LYTIC MUREIN TRANSGLYCOSYLASE B"/>
    <property type="match status" value="1"/>
</dbReference>
<dbReference type="CDD" id="cd13399">
    <property type="entry name" value="Slt35-like"/>
    <property type="match status" value="1"/>
</dbReference>
<evidence type="ECO:0000256" key="2">
    <source>
        <dbReference type="SAM" id="SignalP"/>
    </source>
</evidence>
<dbReference type="EMBL" id="JAHKNI010000002">
    <property type="protein sequence ID" value="MBU3061308.1"/>
    <property type="molecule type" value="Genomic_DNA"/>
</dbReference>
<dbReference type="SUPFAM" id="SSF53955">
    <property type="entry name" value="Lysozyme-like"/>
    <property type="match status" value="1"/>
</dbReference>
<feature type="region of interest" description="Disordered" evidence="1">
    <location>
        <begin position="29"/>
        <end position="58"/>
    </location>
</feature>
<reference evidence="3 4" key="1">
    <citation type="submission" date="2021-06" db="EMBL/GenBank/DDBJ databases">
        <title>Actinomycetes sequencing.</title>
        <authorList>
            <person name="Shan Q."/>
        </authorList>
    </citation>
    <scope>NUCLEOTIDE SEQUENCE [LARGE SCALE GENOMIC DNA]</scope>
    <source>
        <strain evidence="3 4">NEAU-G5</strain>
    </source>
</reference>
<dbReference type="Gene3D" id="1.10.530.10">
    <property type="match status" value="1"/>
</dbReference>
<dbReference type="InterPro" id="IPR043426">
    <property type="entry name" value="MltB-like"/>
</dbReference>
<dbReference type="InterPro" id="IPR023346">
    <property type="entry name" value="Lysozyme-like_dom_sf"/>
</dbReference>
<evidence type="ECO:0000313" key="3">
    <source>
        <dbReference type="EMBL" id="MBU3061308.1"/>
    </source>
</evidence>
<protein>
    <submittedName>
        <fullName evidence="3">Lytic transglycosylase domain-containing protein</fullName>
    </submittedName>
</protein>
<organism evidence="3 4">
    <name type="scientific">Nocardia albiluteola</name>
    <dbReference type="NCBI Taxonomy" id="2842303"/>
    <lineage>
        <taxon>Bacteria</taxon>
        <taxon>Bacillati</taxon>
        <taxon>Actinomycetota</taxon>
        <taxon>Actinomycetes</taxon>
        <taxon>Mycobacteriales</taxon>
        <taxon>Nocardiaceae</taxon>
        <taxon>Nocardia</taxon>
    </lineage>
</organism>
<keyword evidence="2" id="KW-0732">Signal</keyword>
<feature type="compositionally biased region" description="Low complexity" evidence="1">
    <location>
        <begin position="32"/>
        <end position="56"/>
    </location>
</feature>
<feature type="signal peptide" evidence="2">
    <location>
        <begin position="1"/>
        <end position="17"/>
    </location>
</feature>
<gene>
    <name evidence="3" type="ORF">KO481_07210</name>
</gene>